<dbReference type="VEuPathDB" id="VectorBase:HLOH_052912"/>
<dbReference type="Proteomes" id="UP000821853">
    <property type="component" value="Chromosome 5"/>
</dbReference>
<protein>
    <submittedName>
        <fullName evidence="1">Uncharacterized protein</fullName>
    </submittedName>
</protein>
<evidence type="ECO:0000313" key="1">
    <source>
        <dbReference type="EMBL" id="KAH9375255.1"/>
    </source>
</evidence>
<keyword evidence="2" id="KW-1185">Reference proteome</keyword>
<organism evidence="1 2">
    <name type="scientific">Haemaphysalis longicornis</name>
    <name type="common">Bush tick</name>
    <dbReference type="NCBI Taxonomy" id="44386"/>
    <lineage>
        <taxon>Eukaryota</taxon>
        <taxon>Metazoa</taxon>
        <taxon>Ecdysozoa</taxon>
        <taxon>Arthropoda</taxon>
        <taxon>Chelicerata</taxon>
        <taxon>Arachnida</taxon>
        <taxon>Acari</taxon>
        <taxon>Parasitiformes</taxon>
        <taxon>Ixodida</taxon>
        <taxon>Ixodoidea</taxon>
        <taxon>Ixodidae</taxon>
        <taxon>Haemaphysalinae</taxon>
        <taxon>Haemaphysalis</taxon>
    </lineage>
</organism>
<sequence>MMRKLFSDRLLKAEGEMKRAGRNILYSEQLFGNLVNVLVTNVRLELLPPYGTSLVQLLYQRGINSVKAPYLTGAVTFRVS</sequence>
<dbReference type="AlphaFoldDB" id="A0A9J6GKZ2"/>
<comment type="caution">
    <text evidence="1">The sequence shown here is derived from an EMBL/GenBank/DDBJ whole genome shotgun (WGS) entry which is preliminary data.</text>
</comment>
<evidence type="ECO:0000313" key="2">
    <source>
        <dbReference type="Proteomes" id="UP000821853"/>
    </source>
</evidence>
<reference evidence="1 2" key="1">
    <citation type="journal article" date="2020" name="Cell">
        <title>Large-Scale Comparative Analyses of Tick Genomes Elucidate Their Genetic Diversity and Vector Capacities.</title>
        <authorList>
            <consortium name="Tick Genome and Microbiome Consortium (TIGMIC)"/>
            <person name="Jia N."/>
            <person name="Wang J."/>
            <person name="Shi W."/>
            <person name="Du L."/>
            <person name="Sun Y."/>
            <person name="Zhan W."/>
            <person name="Jiang J.F."/>
            <person name="Wang Q."/>
            <person name="Zhang B."/>
            <person name="Ji P."/>
            <person name="Bell-Sakyi L."/>
            <person name="Cui X.M."/>
            <person name="Yuan T.T."/>
            <person name="Jiang B.G."/>
            <person name="Yang W.F."/>
            <person name="Lam T.T."/>
            <person name="Chang Q.C."/>
            <person name="Ding S.J."/>
            <person name="Wang X.J."/>
            <person name="Zhu J.G."/>
            <person name="Ruan X.D."/>
            <person name="Zhao L."/>
            <person name="Wei J.T."/>
            <person name="Ye R.Z."/>
            <person name="Que T.C."/>
            <person name="Du C.H."/>
            <person name="Zhou Y.H."/>
            <person name="Cheng J.X."/>
            <person name="Dai P.F."/>
            <person name="Guo W.B."/>
            <person name="Han X.H."/>
            <person name="Huang E.J."/>
            <person name="Li L.F."/>
            <person name="Wei W."/>
            <person name="Gao Y.C."/>
            <person name="Liu J.Z."/>
            <person name="Shao H.Z."/>
            <person name="Wang X."/>
            <person name="Wang C.C."/>
            <person name="Yang T.C."/>
            <person name="Huo Q.B."/>
            <person name="Li W."/>
            <person name="Chen H.Y."/>
            <person name="Chen S.E."/>
            <person name="Zhou L.G."/>
            <person name="Ni X.B."/>
            <person name="Tian J.H."/>
            <person name="Sheng Y."/>
            <person name="Liu T."/>
            <person name="Pan Y.S."/>
            <person name="Xia L.Y."/>
            <person name="Li J."/>
            <person name="Zhao F."/>
            <person name="Cao W.C."/>
        </authorList>
    </citation>
    <scope>NUCLEOTIDE SEQUENCE [LARGE SCALE GENOMIC DNA]</scope>
    <source>
        <strain evidence="1">HaeL-2018</strain>
    </source>
</reference>
<accession>A0A9J6GKZ2</accession>
<proteinExistence type="predicted"/>
<name>A0A9J6GKZ2_HAELO</name>
<gene>
    <name evidence="1" type="ORF">HPB48_021040</name>
</gene>
<dbReference type="EMBL" id="JABSTR010000007">
    <property type="protein sequence ID" value="KAH9375255.1"/>
    <property type="molecule type" value="Genomic_DNA"/>
</dbReference>